<feature type="domain" description="BURP" evidence="2">
    <location>
        <begin position="236"/>
        <end position="453"/>
    </location>
</feature>
<name>A0A6P6WVB5_COFAR</name>
<dbReference type="PROSITE" id="PS51277">
    <property type="entry name" value="BURP"/>
    <property type="match status" value="1"/>
</dbReference>
<dbReference type="InterPro" id="IPR011047">
    <property type="entry name" value="Quinoprotein_ADH-like_sf"/>
</dbReference>
<dbReference type="Pfam" id="PF03181">
    <property type="entry name" value="BURP"/>
    <property type="match status" value="1"/>
</dbReference>
<dbReference type="GeneID" id="113736559"/>
<proteinExistence type="predicted"/>
<feature type="signal peptide" evidence="1">
    <location>
        <begin position="1"/>
        <end position="24"/>
    </location>
</feature>
<dbReference type="AlphaFoldDB" id="A0A6P6WVB5"/>
<dbReference type="PANTHER" id="PTHR31236:SF32">
    <property type="entry name" value="BURP DOMAIN PROTEIN USPL1-LIKE"/>
    <property type="match status" value="1"/>
</dbReference>
<keyword evidence="1" id="KW-0732">Signal</keyword>
<evidence type="ECO:0000313" key="4">
    <source>
        <dbReference type="RefSeq" id="XP_027119393.1"/>
    </source>
</evidence>
<dbReference type="Proteomes" id="UP001652660">
    <property type="component" value="Chromosome 3e"/>
</dbReference>
<feature type="chain" id="PRO_5027997005" description="BURP domain-containing protein" evidence="1">
    <location>
        <begin position="25"/>
        <end position="456"/>
    </location>
</feature>
<dbReference type="OrthoDB" id="1909293at2759"/>
<dbReference type="PANTHER" id="PTHR31236">
    <property type="entry name" value="BURP DOMAIN PROTEIN USPL1-LIKE"/>
    <property type="match status" value="1"/>
</dbReference>
<sequence>MDSRFASLILFLHLLFLLSSGVAGVQDNQFWIYDKKGDALDNQFWIYDKKNDHLDKQASAYVTKDVVDKQLAPFDKKDDSTIGNQLRAIDKKIDAVDNQAWIYDGKSGGVDKQLWIYDGTNDAVDNQAWIYDRRYDGAAKQEVWIYDGKNDAVGNQEIYDKHNGDNQEIHNGINDAMDYDRKNNAVGNQAWIYDKHNGGNQDITGTGHTSSHLYHTDPTGHTSSHLDHMDPTLLGFFRLEDLKVGKTMFTKFPETDPLSSLVLLPKAKADKIPFSSMEFPKLLQFFPFSQESPQAKAMEDTLRKCEAKPIKAEKKFCSTSFESMLNFARGTLGLPKNVNILSTVHLTRSVAGLQKYTIIKVPVRISAPEMVACHTMPYPYTVFYCHSQESESRMYKVSLNGENGDRVEAIAVCHMDTSHWSPDHISFRVLGIERGSSPVCHFFAANHLVLVPSTSV</sequence>
<dbReference type="SMART" id="SM01045">
    <property type="entry name" value="BURP"/>
    <property type="match status" value="1"/>
</dbReference>
<gene>
    <name evidence="4" type="primary">LOC113736559</name>
</gene>
<evidence type="ECO:0000256" key="1">
    <source>
        <dbReference type="SAM" id="SignalP"/>
    </source>
</evidence>
<dbReference type="InterPro" id="IPR044816">
    <property type="entry name" value="BURP"/>
</dbReference>
<reference evidence="3" key="1">
    <citation type="journal article" date="2025" name="Foods">
        <title>Unveiling the Microbial Signatures of Arabica Coffee Cherries: Insights into Ripeness Specific Diversity, Functional Traits, and Implications for Quality and Safety.</title>
        <authorList>
            <consortium name="RefSeq"/>
            <person name="Tenea G.N."/>
            <person name="Cifuentes V."/>
            <person name="Reyes P."/>
            <person name="Cevallos-Vallejos M."/>
        </authorList>
    </citation>
    <scope>NUCLEOTIDE SEQUENCE [LARGE SCALE GENOMIC DNA]</scope>
</reference>
<organism evidence="3 4">
    <name type="scientific">Coffea arabica</name>
    <name type="common">Arabian coffee</name>
    <dbReference type="NCBI Taxonomy" id="13443"/>
    <lineage>
        <taxon>Eukaryota</taxon>
        <taxon>Viridiplantae</taxon>
        <taxon>Streptophyta</taxon>
        <taxon>Embryophyta</taxon>
        <taxon>Tracheophyta</taxon>
        <taxon>Spermatophyta</taxon>
        <taxon>Magnoliopsida</taxon>
        <taxon>eudicotyledons</taxon>
        <taxon>Gunneridae</taxon>
        <taxon>Pentapetalae</taxon>
        <taxon>asterids</taxon>
        <taxon>lamiids</taxon>
        <taxon>Gentianales</taxon>
        <taxon>Rubiaceae</taxon>
        <taxon>Ixoroideae</taxon>
        <taxon>Gardenieae complex</taxon>
        <taxon>Bertiereae - Coffeeae clade</taxon>
        <taxon>Coffeeae</taxon>
        <taxon>Coffea</taxon>
    </lineage>
</organism>
<dbReference type="RefSeq" id="XP_027119393.1">
    <property type="nucleotide sequence ID" value="XM_027263592.2"/>
</dbReference>
<evidence type="ECO:0000313" key="3">
    <source>
        <dbReference type="Proteomes" id="UP001652660"/>
    </source>
</evidence>
<accession>A0A6P6WVB5</accession>
<dbReference type="InterPro" id="IPR004873">
    <property type="entry name" value="BURP_dom"/>
</dbReference>
<evidence type="ECO:0000259" key="2">
    <source>
        <dbReference type="PROSITE" id="PS51277"/>
    </source>
</evidence>
<reference evidence="4" key="2">
    <citation type="submission" date="2025-08" db="UniProtKB">
        <authorList>
            <consortium name="RefSeq"/>
        </authorList>
    </citation>
    <scope>IDENTIFICATION</scope>
    <source>
        <tissue evidence="4">Leaves</tissue>
    </source>
</reference>
<dbReference type="SUPFAM" id="SSF50998">
    <property type="entry name" value="Quinoprotein alcohol dehydrogenase-like"/>
    <property type="match status" value="1"/>
</dbReference>
<protein>
    <recommendedName>
        <fullName evidence="2">BURP domain-containing protein</fullName>
    </recommendedName>
</protein>
<keyword evidence="3" id="KW-1185">Reference proteome</keyword>